<dbReference type="PRINTS" id="PR00834">
    <property type="entry name" value="PROTEASES2C"/>
</dbReference>
<feature type="transmembrane region" description="Helical" evidence="5">
    <location>
        <begin position="20"/>
        <end position="38"/>
    </location>
</feature>
<organism evidence="7 8">
    <name type="scientific">Candidatus Wallbacteria bacterium HGW-Wallbacteria-1</name>
    <dbReference type="NCBI Taxonomy" id="2013854"/>
    <lineage>
        <taxon>Bacteria</taxon>
        <taxon>Candidatus Walliibacteriota</taxon>
    </lineage>
</organism>
<gene>
    <name evidence="7" type="ORF">CVV64_01780</name>
</gene>
<comment type="caution">
    <text evidence="7">The sequence shown here is derived from an EMBL/GenBank/DDBJ whole genome shotgun (WGS) entry which is preliminary data.</text>
</comment>
<proteinExistence type="inferred from homology"/>
<reference evidence="7 8" key="1">
    <citation type="journal article" date="2017" name="ISME J.">
        <title>Potential for microbial H2 and metal transformations associated with novel bacteria and archaea in deep terrestrial subsurface sediments.</title>
        <authorList>
            <person name="Hernsdorf A.W."/>
            <person name="Amano Y."/>
            <person name="Miyakawa K."/>
            <person name="Ise K."/>
            <person name="Suzuki Y."/>
            <person name="Anantharaman K."/>
            <person name="Probst A."/>
            <person name="Burstein D."/>
            <person name="Thomas B.C."/>
            <person name="Banfield J.F."/>
        </authorList>
    </citation>
    <scope>NUCLEOTIDE SEQUENCE [LARGE SCALE GENOMIC DNA]</scope>
    <source>
        <strain evidence="7">HGW-Wallbacteria-1</strain>
    </source>
</reference>
<dbReference type="Proteomes" id="UP000233256">
    <property type="component" value="Unassembled WGS sequence"/>
</dbReference>
<evidence type="ECO:0000313" key="8">
    <source>
        <dbReference type="Proteomes" id="UP000233256"/>
    </source>
</evidence>
<dbReference type="InterPro" id="IPR001940">
    <property type="entry name" value="Peptidase_S1C"/>
</dbReference>
<sequence>MKGDSEVNKLNLRNKSSWNGSARVLVIMVLVMTFMAMGRAGRASSPVPIVSGQEVVADVVEKMAGAVVNIDTVSYEKGRTFIYRGFGDPMLDRLYPHLFGPGSKAYRNNVIPRKGTGSGVIIDEQGHVVTNAHVVDGSDRVTVKLNDGRRFEAEIVGIDEKTDVAVLKIRDGRDLSVATLGVSREMRVGQWVVAIGNPFGLGQTVSVGVVSAMERTLSIDRNRTFDDFIQTDAAINPGNSGGALVNLNGEVIGINNAIIPNGQGIGFAIPIDVVKTVLDDLIKYGKARHGWLGIGIQELTEDLAAHYRVAGGVLVREVYRGTGAHESGMEPGDIITGISGREVGNLGDLKSVIRRNRPGEKVRVTIMRSGTEKSLEVELKPEEDYGKQGIEQVRVGGNENLIFRGMKLTEKRDSNGSDQVLVAEVERDSSAQNSGIRAGSVIKRINDTPVKGLSDLARALQGVREGESVVLIVEDEGYARFVAVK</sequence>
<keyword evidence="3" id="KW-0378">Hydrolase</keyword>
<comment type="similarity">
    <text evidence="1">Belongs to the peptidase S1C family.</text>
</comment>
<accession>A0A2N1PV46</accession>
<dbReference type="PANTHER" id="PTHR22939">
    <property type="entry name" value="SERINE PROTEASE FAMILY S1C HTRA-RELATED"/>
    <property type="match status" value="1"/>
</dbReference>
<dbReference type="SMART" id="SM00228">
    <property type="entry name" value="PDZ"/>
    <property type="match status" value="2"/>
</dbReference>
<dbReference type="Pfam" id="PF17820">
    <property type="entry name" value="PDZ_6"/>
    <property type="match status" value="1"/>
</dbReference>
<keyword evidence="5" id="KW-0812">Transmembrane</keyword>
<dbReference type="FunFam" id="2.40.10.10:FF:000001">
    <property type="entry name" value="Periplasmic serine protease DegS"/>
    <property type="match status" value="1"/>
</dbReference>
<protein>
    <recommendedName>
        <fullName evidence="6">PDZ domain-containing protein</fullName>
    </recommendedName>
</protein>
<evidence type="ECO:0000259" key="6">
    <source>
        <dbReference type="PROSITE" id="PS50106"/>
    </source>
</evidence>
<dbReference type="InterPro" id="IPR041489">
    <property type="entry name" value="PDZ_6"/>
</dbReference>
<evidence type="ECO:0000313" key="7">
    <source>
        <dbReference type="EMBL" id="PKK92172.1"/>
    </source>
</evidence>
<dbReference type="Gene3D" id="2.30.42.10">
    <property type="match status" value="2"/>
</dbReference>
<dbReference type="Pfam" id="PF13180">
    <property type="entry name" value="PDZ_2"/>
    <property type="match status" value="1"/>
</dbReference>
<dbReference type="GO" id="GO:0006508">
    <property type="term" value="P:proteolysis"/>
    <property type="evidence" value="ECO:0007669"/>
    <property type="project" value="UniProtKB-KW"/>
</dbReference>
<feature type="domain" description="PDZ" evidence="6">
    <location>
        <begin position="392"/>
        <end position="454"/>
    </location>
</feature>
<keyword evidence="5" id="KW-1133">Transmembrane helix</keyword>
<keyword evidence="5" id="KW-0472">Membrane</keyword>
<evidence type="ECO:0000256" key="3">
    <source>
        <dbReference type="ARBA" id="ARBA00022801"/>
    </source>
</evidence>
<dbReference type="InterPro" id="IPR036034">
    <property type="entry name" value="PDZ_sf"/>
</dbReference>
<dbReference type="PANTHER" id="PTHR22939:SF129">
    <property type="entry name" value="SERINE PROTEASE HTRA2, MITOCHONDRIAL"/>
    <property type="match status" value="1"/>
</dbReference>
<evidence type="ECO:0000256" key="4">
    <source>
        <dbReference type="ARBA" id="ARBA00022825"/>
    </source>
</evidence>
<dbReference type="AlphaFoldDB" id="A0A2N1PV46"/>
<dbReference type="SUPFAM" id="SSF50494">
    <property type="entry name" value="Trypsin-like serine proteases"/>
    <property type="match status" value="1"/>
</dbReference>
<evidence type="ECO:0000256" key="5">
    <source>
        <dbReference type="SAM" id="Phobius"/>
    </source>
</evidence>
<evidence type="ECO:0000256" key="1">
    <source>
        <dbReference type="ARBA" id="ARBA00010541"/>
    </source>
</evidence>
<keyword evidence="4" id="KW-0720">Serine protease</keyword>
<dbReference type="InterPro" id="IPR001478">
    <property type="entry name" value="PDZ"/>
</dbReference>
<dbReference type="SUPFAM" id="SSF50156">
    <property type="entry name" value="PDZ domain-like"/>
    <property type="match status" value="2"/>
</dbReference>
<name>A0A2N1PV46_9BACT</name>
<keyword evidence="2" id="KW-0645">Protease</keyword>
<dbReference type="InterPro" id="IPR009003">
    <property type="entry name" value="Peptidase_S1_PA"/>
</dbReference>
<evidence type="ECO:0000256" key="2">
    <source>
        <dbReference type="ARBA" id="ARBA00022670"/>
    </source>
</evidence>
<dbReference type="Gene3D" id="2.40.10.120">
    <property type="match status" value="1"/>
</dbReference>
<dbReference type="Pfam" id="PF13365">
    <property type="entry name" value="Trypsin_2"/>
    <property type="match status" value="1"/>
</dbReference>
<feature type="domain" description="PDZ" evidence="6">
    <location>
        <begin position="281"/>
        <end position="370"/>
    </location>
</feature>
<dbReference type="PROSITE" id="PS50106">
    <property type="entry name" value="PDZ"/>
    <property type="match status" value="2"/>
</dbReference>
<dbReference type="GO" id="GO:0004252">
    <property type="term" value="F:serine-type endopeptidase activity"/>
    <property type="evidence" value="ECO:0007669"/>
    <property type="project" value="InterPro"/>
</dbReference>
<dbReference type="EMBL" id="PGXC01000001">
    <property type="protein sequence ID" value="PKK92172.1"/>
    <property type="molecule type" value="Genomic_DNA"/>
</dbReference>